<dbReference type="PANTHER" id="PTHR33393">
    <property type="entry name" value="POLYGLUTAMINE SYNTHESIS ACCESSORY PROTEIN RV0574C-RELATED"/>
    <property type="match status" value="1"/>
</dbReference>
<dbReference type="InterPro" id="IPR019079">
    <property type="entry name" value="Capsule_synth_CapA"/>
</dbReference>
<reference evidence="3" key="1">
    <citation type="submission" date="2020-08" db="EMBL/GenBank/DDBJ databases">
        <title>Genetic structure, function and evolution of capsule biosynthesis loci in Vibrio parahaemolyticus.</title>
        <authorList>
            <person name="Li L."/>
            <person name="Bian S."/>
        </authorList>
    </citation>
    <scope>NUCLEOTIDE SEQUENCE</scope>
    <source>
        <strain evidence="3">VP301</strain>
    </source>
</reference>
<feature type="domain" description="Capsule synthesis protein CapA" evidence="2">
    <location>
        <begin position="1"/>
        <end position="234"/>
    </location>
</feature>
<dbReference type="Gene3D" id="3.60.21.10">
    <property type="match status" value="1"/>
</dbReference>
<proteinExistence type="inferred from homology"/>
<dbReference type="InterPro" id="IPR052169">
    <property type="entry name" value="CW_Biosynth-Accessory"/>
</dbReference>
<dbReference type="Pfam" id="PF09587">
    <property type="entry name" value="PGA_cap"/>
    <property type="match status" value="1"/>
</dbReference>
<name>A0A7M1VML3_VIBPH</name>
<dbReference type="CDD" id="cd07381">
    <property type="entry name" value="MPP_CapA"/>
    <property type="match status" value="1"/>
</dbReference>
<sequence>MIFIGDVCTNEYNTRELDDFKSGDLYNFLNNYDGYVVANIEAPFLNEQILINQNKASFINSVSFYQYIDFIDIFNLSNNHIMDQGPDGLSRSIENIERLEKKYFGAGQSLAESRKPVIVDINGYKVALFSYCCYSSNSESYAKLSSPGPAPLVYEYIKQDVDEYRDSVDFIIVLPHWGIEHENQPTYDQVILARRLIDIGVDAIIGTHTHTIQSFESYKGKSIYYSIGNFLMNDFQLTASDRYYWSSLNKETMLLEMSIFDGDLKFNEIFLKFNKDMLPEVVSVDSLITNIKKINTTLIYKTANLKHENYEPNLDLSLKFNGKSMQVINNSQLVSSNLTARALSIKAKLKRVIMNKLRKLL</sequence>
<evidence type="ECO:0000259" key="2">
    <source>
        <dbReference type="SMART" id="SM00854"/>
    </source>
</evidence>
<gene>
    <name evidence="3" type="primary">capA</name>
    <name evidence="3" type="ORF">VP301_00025</name>
</gene>
<dbReference type="InterPro" id="IPR029052">
    <property type="entry name" value="Metallo-depent_PP-like"/>
</dbReference>
<organism evidence="3">
    <name type="scientific">Vibrio parahaemolyticus</name>
    <dbReference type="NCBI Taxonomy" id="670"/>
    <lineage>
        <taxon>Bacteria</taxon>
        <taxon>Pseudomonadati</taxon>
        <taxon>Pseudomonadota</taxon>
        <taxon>Gammaproteobacteria</taxon>
        <taxon>Vibrionales</taxon>
        <taxon>Vibrionaceae</taxon>
        <taxon>Vibrio</taxon>
    </lineage>
</organism>
<dbReference type="SUPFAM" id="SSF56300">
    <property type="entry name" value="Metallo-dependent phosphatases"/>
    <property type="match status" value="1"/>
</dbReference>
<dbReference type="AlphaFoldDB" id="A0A7M1VML3"/>
<dbReference type="SMART" id="SM00854">
    <property type="entry name" value="PGA_cap"/>
    <property type="match status" value="1"/>
</dbReference>
<evidence type="ECO:0000256" key="1">
    <source>
        <dbReference type="ARBA" id="ARBA00005662"/>
    </source>
</evidence>
<evidence type="ECO:0000313" key="3">
    <source>
        <dbReference type="EMBL" id="QOS16442.1"/>
    </source>
</evidence>
<dbReference type="RefSeq" id="WP_025503151.1">
    <property type="nucleotide sequence ID" value="NZ_CP046776.1"/>
</dbReference>
<accession>A0A7M1VML3</accession>
<dbReference type="EMBL" id="MT898051">
    <property type="protein sequence ID" value="QOS16442.1"/>
    <property type="molecule type" value="Genomic_DNA"/>
</dbReference>
<protein>
    <submittedName>
        <fullName evidence="3">Capsule biosynthesis protein CapA</fullName>
    </submittedName>
</protein>
<comment type="similarity">
    <text evidence="1">Belongs to the CapA family.</text>
</comment>
<dbReference type="PANTHER" id="PTHR33393:SF12">
    <property type="entry name" value="CAPSULE BIOSYNTHESIS PROTEIN CAPA"/>
    <property type="match status" value="1"/>
</dbReference>